<reference evidence="11 12" key="1">
    <citation type="submission" date="2024-03" db="EMBL/GenBank/DDBJ databases">
        <title>Sulfurimonas sp. HSL3-1.</title>
        <authorList>
            <person name="Wang S."/>
        </authorList>
    </citation>
    <scope>NUCLEOTIDE SEQUENCE [LARGE SCALE GENOMIC DNA]</scope>
    <source>
        <strain evidence="11 12">HSL3-1</strain>
    </source>
</reference>
<keyword evidence="2 8" id="KW-0813">Transport</keyword>
<gene>
    <name evidence="11" type="ORF">WCY31_03965</name>
</gene>
<feature type="domain" description="MotA/TolQ/ExbB proton channel" evidence="10">
    <location>
        <begin position="91"/>
        <end position="177"/>
    </location>
</feature>
<name>A0ABZ3HDJ9_9BACT</name>
<comment type="subcellular location">
    <subcellularLocation>
        <location evidence="1">Cell inner membrane</location>
        <topology evidence="1">Multi-pass membrane protein</topology>
    </subcellularLocation>
    <subcellularLocation>
        <location evidence="8">Membrane</location>
        <topology evidence="8">Multi-pass membrane protein</topology>
    </subcellularLocation>
</comment>
<keyword evidence="7 9" id="KW-0472">Membrane</keyword>
<feature type="transmembrane region" description="Helical" evidence="9">
    <location>
        <begin position="15"/>
        <end position="39"/>
    </location>
</feature>
<dbReference type="InterPro" id="IPR050790">
    <property type="entry name" value="ExbB/TolQ_transport"/>
</dbReference>
<accession>A0ABZ3HDJ9</accession>
<evidence type="ECO:0000256" key="7">
    <source>
        <dbReference type="ARBA" id="ARBA00023136"/>
    </source>
</evidence>
<keyword evidence="6 9" id="KW-1133">Transmembrane helix</keyword>
<evidence type="ECO:0000313" key="12">
    <source>
        <dbReference type="Proteomes" id="UP001447842"/>
    </source>
</evidence>
<evidence type="ECO:0000256" key="6">
    <source>
        <dbReference type="ARBA" id="ARBA00022989"/>
    </source>
</evidence>
<dbReference type="RefSeq" id="WP_345970969.1">
    <property type="nucleotide sequence ID" value="NZ_CP147920.1"/>
</dbReference>
<evidence type="ECO:0000256" key="1">
    <source>
        <dbReference type="ARBA" id="ARBA00004429"/>
    </source>
</evidence>
<evidence type="ECO:0000256" key="8">
    <source>
        <dbReference type="RuleBase" id="RU004057"/>
    </source>
</evidence>
<keyword evidence="3" id="KW-1003">Cell membrane</keyword>
<dbReference type="InterPro" id="IPR002898">
    <property type="entry name" value="MotA_ExbB_proton_chnl"/>
</dbReference>
<comment type="similarity">
    <text evidence="8">Belongs to the exbB/tolQ family.</text>
</comment>
<organism evidence="11 12">
    <name type="scientific">Sulfurimonas diazotrophicus</name>
    <dbReference type="NCBI Taxonomy" id="3131939"/>
    <lineage>
        <taxon>Bacteria</taxon>
        <taxon>Pseudomonadati</taxon>
        <taxon>Campylobacterota</taxon>
        <taxon>Epsilonproteobacteria</taxon>
        <taxon>Campylobacterales</taxon>
        <taxon>Sulfurimonadaceae</taxon>
        <taxon>Sulfurimonas</taxon>
    </lineage>
</organism>
<evidence type="ECO:0000313" key="11">
    <source>
        <dbReference type="EMBL" id="XAU15863.1"/>
    </source>
</evidence>
<evidence type="ECO:0000256" key="2">
    <source>
        <dbReference type="ARBA" id="ARBA00022448"/>
    </source>
</evidence>
<keyword evidence="4 9" id="KW-0812">Transmembrane</keyword>
<dbReference type="Pfam" id="PF01618">
    <property type="entry name" value="MotA_ExbB"/>
    <property type="match status" value="1"/>
</dbReference>
<evidence type="ECO:0000256" key="4">
    <source>
        <dbReference type="ARBA" id="ARBA00022692"/>
    </source>
</evidence>
<keyword evidence="5 8" id="KW-0653">Protein transport</keyword>
<evidence type="ECO:0000256" key="5">
    <source>
        <dbReference type="ARBA" id="ARBA00022927"/>
    </source>
</evidence>
<protein>
    <submittedName>
        <fullName evidence="11">MotA/TolQ/ExbB proton channel family protein</fullName>
    </submittedName>
</protein>
<proteinExistence type="inferred from homology"/>
<dbReference type="Proteomes" id="UP001447842">
    <property type="component" value="Chromosome"/>
</dbReference>
<feature type="transmembrane region" description="Helical" evidence="9">
    <location>
        <begin position="98"/>
        <end position="121"/>
    </location>
</feature>
<feature type="transmembrane region" description="Helical" evidence="9">
    <location>
        <begin position="133"/>
        <end position="159"/>
    </location>
</feature>
<dbReference type="EMBL" id="CP147920">
    <property type="protein sequence ID" value="XAU15863.1"/>
    <property type="molecule type" value="Genomic_DNA"/>
</dbReference>
<evidence type="ECO:0000256" key="3">
    <source>
        <dbReference type="ARBA" id="ARBA00022475"/>
    </source>
</evidence>
<keyword evidence="12" id="KW-1185">Reference proteome</keyword>
<dbReference type="PANTHER" id="PTHR30625">
    <property type="entry name" value="PROTEIN TOLQ"/>
    <property type="match status" value="1"/>
</dbReference>
<sequence>MFDSLSDYYLKSNSVTLAVLALLALYFIVINWTFFYRFLSLNRWVDKETDSLESLLMGAQGIAANSYLNHFIKSSKRLSAELFDLGLFAGTKEATKGLAILSVVASTAPFIGLFGTVVSILDTFNNIGSASGTMAVIAAGVSDALVATAAGIFVAIFAYTYHQILKRRAYELTGLLQMQRDALMAKETDAA</sequence>
<dbReference type="PANTHER" id="PTHR30625:SF15">
    <property type="entry name" value="BIOPOLYMER TRANSPORT PROTEIN EXBB"/>
    <property type="match status" value="1"/>
</dbReference>
<evidence type="ECO:0000256" key="9">
    <source>
        <dbReference type="SAM" id="Phobius"/>
    </source>
</evidence>
<evidence type="ECO:0000259" key="10">
    <source>
        <dbReference type="Pfam" id="PF01618"/>
    </source>
</evidence>